<evidence type="ECO:0000256" key="1">
    <source>
        <dbReference type="SAM" id="MobiDB-lite"/>
    </source>
</evidence>
<sequence>MLGTAYSLDKISSPKPNPGVGNPGEQTELLKKFMELNPEAQRGVIRYIEQMRKGYKNLTN</sequence>
<comment type="caution">
    <text evidence="2">The sequence shown here is derived from an EMBL/GenBank/DDBJ whole genome shotgun (WGS) entry which is preliminary data.</text>
</comment>
<name>X1NIZ8_9ZZZZ</name>
<evidence type="ECO:0000313" key="2">
    <source>
        <dbReference type="EMBL" id="GAI18669.1"/>
    </source>
</evidence>
<dbReference type="AlphaFoldDB" id="X1NIZ8"/>
<proteinExistence type="predicted"/>
<feature type="region of interest" description="Disordered" evidence="1">
    <location>
        <begin position="1"/>
        <end position="25"/>
    </location>
</feature>
<dbReference type="EMBL" id="BARV01022204">
    <property type="protein sequence ID" value="GAI18669.1"/>
    <property type="molecule type" value="Genomic_DNA"/>
</dbReference>
<organism evidence="2">
    <name type="scientific">marine sediment metagenome</name>
    <dbReference type="NCBI Taxonomy" id="412755"/>
    <lineage>
        <taxon>unclassified sequences</taxon>
        <taxon>metagenomes</taxon>
        <taxon>ecological metagenomes</taxon>
    </lineage>
</organism>
<protein>
    <submittedName>
        <fullName evidence="2">Uncharacterized protein</fullName>
    </submittedName>
</protein>
<accession>X1NIZ8</accession>
<reference evidence="2" key="1">
    <citation type="journal article" date="2014" name="Front. Microbiol.">
        <title>High frequency of phylogenetically diverse reductive dehalogenase-homologous genes in deep subseafloor sedimentary metagenomes.</title>
        <authorList>
            <person name="Kawai M."/>
            <person name="Futagami T."/>
            <person name="Toyoda A."/>
            <person name="Takaki Y."/>
            <person name="Nishi S."/>
            <person name="Hori S."/>
            <person name="Arai W."/>
            <person name="Tsubouchi T."/>
            <person name="Morono Y."/>
            <person name="Uchiyama I."/>
            <person name="Ito T."/>
            <person name="Fujiyama A."/>
            <person name="Inagaki F."/>
            <person name="Takami H."/>
        </authorList>
    </citation>
    <scope>NUCLEOTIDE SEQUENCE</scope>
    <source>
        <strain evidence="2">Expedition CK06-06</strain>
    </source>
</reference>
<gene>
    <name evidence="2" type="ORF">S06H3_36629</name>
</gene>